<feature type="disulfide bond" evidence="5">
    <location>
        <begin position="92"/>
        <end position="102"/>
    </location>
</feature>
<evidence type="ECO:0000313" key="9">
    <source>
        <dbReference type="Ensembl" id="ENSNPEP00000012071.1"/>
    </source>
</evidence>
<dbReference type="SMART" id="SM00181">
    <property type="entry name" value="EGF"/>
    <property type="match status" value="2"/>
</dbReference>
<dbReference type="FunFam" id="2.10.25.10:FF:000186">
    <property type="entry name" value="Slit homolog 2 (Drosophila)"/>
    <property type="match status" value="1"/>
</dbReference>
<dbReference type="InterPro" id="IPR001791">
    <property type="entry name" value="Laminin_G"/>
</dbReference>
<protein>
    <submittedName>
        <fullName evidence="9">Uncharacterized protein</fullName>
    </submittedName>
</protein>
<evidence type="ECO:0000259" key="7">
    <source>
        <dbReference type="PROSITE" id="PS50025"/>
    </source>
</evidence>
<evidence type="ECO:0000313" key="10">
    <source>
        <dbReference type="Proteomes" id="UP000694420"/>
    </source>
</evidence>
<keyword evidence="6" id="KW-0812">Transmembrane</keyword>
<keyword evidence="3" id="KW-0677">Repeat</keyword>
<reference evidence="9" key="1">
    <citation type="submission" date="2025-08" db="UniProtKB">
        <authorList>
            <consortium name="Ensembl"/>
        </authorList>
    </citation>
    <scope>IDENTIFICATION</scope>
</reference>
<name>A0A8C6ZEV2_NOTPE</name>
<evidence type="ECO:0000256" key="3">
    <source>
        <dbReference type="ARBA" id="ARBA00022737"/>
    </source>
</evidence>
<dbReference type="InterPro" id="IPR051355">
    <property type="entry name" value="Notch/Slit_guidance"/>
</dbReference>
<dbReference type="Ensembl" id="ENSNPET00000012375.1">
    <property type="protein sequence ID" value="ENSNPEP00000012071.1"/>
    <property type="gene ID" value="ENSNPEG00000009043.1"/>
</dbReference>
<reference evidence="9" key="2">
    <citation type="submission" date="2025-09" db="UniProtKB">
        <authorList>
            <consortium name="Ensembl"/>
        </authorList>
    </citation>
    <scope>IDENTIFICATION</scope>
</reference>
<feature type="domain" description="EGF-like" evidence="8">
    <location>
        <begin position="51"/>
        <end position="85"/>
    </location>
</feature>
<dbReference type="PANTHER" id="PTHR45836:SF3">
    <property type="entry name" value="SLIT HOMOLOG 1 PROTEIN"/>
    <property type="match status" value="1"/>
</dbReference>
<feature type="disulfide bond" evidence="5">
    <location>
        <begin position="114"/>
        <end position="123"/>
    </location>
</feature>
<dbReference type="PROSITE" id="PS01186">
    <property type="entry name" value="EGF_2"/>
    <property type="match status" value="2"/>
</dbReference>
<sequence>MPVDVNSAAFRLWQLLNGTSFHGCIRNLYINNELQDFTKTRMTPGVVPGCEPCRKLYCLHGICQPAGAQGPVCHCEPGWAGPHCDQPHDSPCQGHKCAHGLCLPLDALSYSCQCHEGYQGALCNQPAEPPDPCRRRPCRGPRLCPAHQRWEQVQGDGTIPDPPQPPGCPAPWARVLVPAALSSGRPLCCTMDPGHVSFCPWPSPGLVVLCFCSRCKLTAKVSLYTEYLQILIYICISFCYSIFICSGQQMMFSFCLQMLRGRTVAVALLGPWGLCVSLLKTLVCTRPVREALSTLLLAEAVLF</sequence>
<dbReference type="SUPFAM" id="SSF57196">
    <property type="entry name" value="EGF/Laminin"/>
    <property type="match status" value="1"/>
</dbReference>
<dbReference type="PANTHER" id="PTHR45836">
    <property type="entry name" value="SLIT HOMOLOG"/>
    <property type="match status" value="1"/>
</dbReference>
<dbReference type="GO" id="GO:0050919">
    <property type="term" value="P:negative chemotaxis"/>
    <property type="evidence" value="ECO:0007669"/>
    <property type="project" value="TreeGrafter"/>
</dbReference>
<dbReference type="InterPro" id="IPR000742">
    <property type="entry name" value="EGF"/>
</dbReference>
<evidence type="ECO:0000256" key="6">
    <source>
        <dbReference type="SAM" id="Phobius"/>
    </source>
</evidence>
<dbReference type="InterPro" id="IPR013320">
    <property type="entry name" value="ConA-like_dom_sf"/>
</dbReference>
<evidence type="ECO:0000256" key="5">
    <source>
        <dbReference type="PROSITE-ProRule" id="PRU00076"/>
    </source>
</evidence>
<keyword evidence="4 5" id="KW-1015">Disulfide bond</keyword>
<dbReference type="PROSITE" id="PS00022">
    <property type="entry name" value="EGF_1"/>
    <property type="match status" value="2"/>
</dbReference>
<dbReference type="Gene3D" id="2.60.120.200">
    <property type="match status" value="1"/>
</dbReference>
<dbReference type="GO" id="GO:0048495">
    <property type="term" value="F:Roundabout binding"/>
    <property type="evidence" value="ECO:0007669"/>
    <property type="project" value="TreeGrafter"/>
</dbReference>
<dbReference type="FunFam" id="2.10.25.10:FF:000389">
    <property type="entry name" value="slit homolog 1 protein"/>
    <property type="match status" value="1"/>
</dbReference>
<feature type="transmembrane region" description="Helical" evidence="6">
    <location>
        <begin position="259"/>
        <end position="279"/>
    </location>
</feature>
<dbReference type="Gene3D" id="2.10.25.10">
    <property type="entry name" value="Laminin"/>
    <property type="match status" value="2"/>
</dbReference>
<comment type="caution">
    <text evidence="5">Lacks conserved residue(s) required for the propagation of feature annotation.</text>
</comment>
<accession>A0A8C6ZEV2</accession>
<evidence type="ECO:0000256" key="4">
    <source>
        <dbReference type="ARBA" id="ARBA00023157"/>
    </source>
</evidence>
<feature type="domain" description="EGF-like" evidence="8">
    <location>
        <begin position="88"/>
        <end position="124"/>
    </location>
</feature>
<feature type="domain" description="Laminin G" evidence="7">
    <location>
        <begin position="1"/>
        <end position="50"/>
    </location>
</feature>
<dbReference type="GO" id="GO:0005615">
    <property type="term" value="C:extracellular space"/>
    <property type="evidence" value="ECO:0007669"/>
    <property type="project" value="TreeGrafter"/>
</dbReference>
<organism evidence="9 10">
    <name type="scientific">Nothoprocta perdicaria</name>
    <name type="common">Chilean tinamou</name>
    <name type="synonym">Crypturus perdicarius</name>
    <dbReference type="NCBI Taxonomy" id="30464"/>
    <lineage>
        <taxon>Eukaryota</taxon>
        <taxon>Metazoa</taxon>
        <taxon>Chordata</taxon>
        <taxon>Craniata</taxon>
        <taxon>Vertebrata</taxon>
        <taxon>Euteleostomi</taxon>
        <taxon>Archelosauria</taxon>
        <taxon>Archosauria</taxon>
        <taxon>Dinosauria</taxon>
        <taxon>Saurischia</taxon>
        <taxon>Theropoda</taxon>
        <taxon>Coelurosauria</taxon>
        <taxon>Aves</taxon>
        <taxon>Palaeognathae</taxon>
        <taxon>Tinamiformes</taxon>
        <taxon>Tinamidae</taxon>
        <taxon>Nothoprocta</taxon>
    </lineage>
</organism>
<keyword evidence="6" id="KW-0472">Membrane</keyword>
<feature type="disulfide bond" evidence="5">
    <location>
        <begin position="53"/>
        <end position="63"/>
    </location>
</feature>
<dbReference type="Proteomes" id="UP000694420">
    <property type="component" value="Unplaced"/>
</dbReference>
<proteinExistence type="predicted"/>
<feature type="disulfide bond" evidence="5">
    <location>
        <begin position="75"/>
        <end position="84"/>
    </location>
</feature>
<dbReference type="GO" id="GO:0008201">
    <property type="term" value="F:heparin binding"/>
    <property type="evidence" value="ECO:0007669"/>
    <property type="project" value="TreeGrafter"/>
</dbReference>
<dbReference type="AlphaFoldDB" id="A0A8C6ZEV2"/>
<keyword evidence="10" id="KW-1185">Reference proteome</keyword>
<dbReference type="GO" id="GO:0007411">
    <property type="term" value="P:axon guidance"/>
    <property type="evidence" value="ECO:0007669"/>
    <property type="project" value="TreeGrafter"/>
</dbReference>
<dbReference type="SUPFAM" id="SSF49899">
    <property type="entry name" value="Concanavalin A-like lectins/glucanases"/>
    <property type="match status" value="1"/>
</dbReference>
<keyword evidence="1 5" id="KW-0245">EGF-like domain</keyword>
<evidence type="ECO:0000259" key="8">
    <source>
        <dbReference type="PROSITE" id="PS50026"/>
    </source>
</evidence>
<keyword evidence="6" id="KW-1133">Transmembrane helix</keyword>
<keyword evidence="2" id="KW-0732">Signal</keyword>
<evidence type="ECO:0000256" key="1">
    <source>
        <dbReference type="ARBA" id="ARBA00022536"/>
    </source>
</evidence>
<dbReference type="PROSITE" id="PS50025">
    <property type="entry name" value="LAM_G_DOMAIN"/>
    <property type="match status" value="1"/>
</dbReference>
<evidence type="ECO:0000256" key="2">
    <source>
        <dbReference type="ARBA" id="ARBA00022729"/>
    </source>
</evidence>
<dbReference type="PROSITE" id="PS50026">
    <property type="entry name" value="EGF_3"/>
    <property type="match status" value="2"/>
</dbReference>
<feature type="transmembrane region" description="Helical" evidence="6">
    <location>
        <begin position="227"/>
        <end position="247"/>
    </location>
</feature>